<dbReference type="PANTHER" id="PTHR30024">
    <property type="entry name" value="ALIPHATIC SULFONATES-BINDING PROTEIN-RELATED"/>
    <property type="match status" value="1"/>
</dbReference>
<evidence type="ECO:0000259" key="8">
    <source>
        <dbReference type="SMART" id="SM00062"/>
    </source>
</evidence>
<evidence type="ECO:0000256" key="4">
    <source>
        <dbReference type="ARBA" id="ARBA00022729"/>
    </source>
</evidence>
<dbReference type="Proteomes" id="UP000302163">
    <property type="component" value="Chromosome"/>
</dbReference>
<evidence type="ECO:0000256" key="6">
    <source>
        <dbReference type="ARBA" id="ARBA00070228"/>
    </source>
</evidence>
<dbReference type="GO" id="GO:0042626">
    <property type="term" value="F:ATPase-coupled transmembrane transporter activity"/>
    <property type="evidence" value="ECO:0007669"/>
    <property type="project" value="InterPro"/>
</dbReference>
<dbReference type="FunFam" id="3.40.190.10:FF:000050">
    <property type="entry name" value="Sulfonate ABC transporter substrate-binding protein"/>
    <property type="match status" value="1"/>
</dbReference>
<keyword evidence="4 7" id="KW-0732">Signal</keyword>
<evidence type="ECO:0000256" key="7">
    <source>
        <dbReference type="SAM" id="SignalP"/>
    </source>
</evidence>
<dbReference type="OrthoDB" id="7374754at2"/>
<dbReference type="Gene3D" id="3.40.190.10">
    <property type="entry name" value="Periplasmic binding protein-like II"/>
    <property type="match status" value="2"/>
</dbReference>
<dbReference type="EMBL" id="CP040428">
    <property type="protein sequence ID" value="QCT21313.1"/>
    <property type="molecule type" value="Genomic_DNA"/>
</dbReference>
<dbReference type="NCBIfam" id="TIGR01728">
    <property type="entry name" value="SsuA_fam"/>
    <property type="match status" value="1"/>
</dbReference>
<accession>A0A4P8YM86</accession>
<dbReference type="SUPFAM" id="SSF53850">
    <property type="entry name" value="Periplasmic binding protein-like II"/>
    <property type="match status" value="1"/>
</dbReference>
<dbReference type="InterPro" id="IPR001638">
    <property type="entry name" value="Solute-binding_3/MltF_N"/>
</dbReference>
<dbReference type="AlphaFoldDB" id="A0A4P8YM86"/>
<feature type="signal peptide" evidence="7">
    <location>
        <begin position="1"/>
        <end position="31"/>
    </location>
</feature>
<protein>
    <recommendedName>
        <fullName evidence="6">Putative aliphatic sulfonates-binding protein</fullName>
    </recommendedName>
</protein>
<dbReference type="InterPro" id="IPR015168">
    <property type="entry name" value="SsuA/THI5"/>
</dbReference>
<feature type="domain" description="Solute-binding protein family 3/N-terminal" evidence="8">
    <location>
        <begin position="35"/>
        <end position="253"/>
    </location>
</feature>
<dbReference type="Pfam" id="PF09084">
    <property type="entry name" value="NMT1"/>
    <property type="match status" value="1"/>
</dbReference>
<evidence type="ECO:0000313" key="9">
    <source>
        <dbReference type="EMBL" id="QCT21313.1"/>
    </source>
</evidence>
<comment type="subcellular location">
    <subcellularLocation>
        <location evidence="1">Periplasm</location>
    </subcellularLocation>
</comment>
<evidence type="ECO:0000256" key="1">
    <source>
        <dbReference type="ARBA" id="ARBA00004418"/>
    </source>
</evidence>
<comment type="similarity">
    <text evidence="2">Belongs to the bacterial solute-binding protein SsuA/TauA family.</text>
</comment>
<dbReference type="PANTHER" id="PTHR30024:SF42">
    <property type="entry name" value="ALIPHATIC SULFONATES-BINDING PROTEIN-RELATED"/>
    <property type="match status" value="1"/>
</dbReference>
<dbReference type="InterPro" id="IPR010067">
    <property type="entry name" value="ABC_SsuA_sub-bd"/>
</dbReference>
<proteinExistence type="inferred from homology"/>
<gene>
    <name evidence="9" type="ORF">FEM41_17500</name>
</gene>
<evidence type="ECO:0000256" key="5">
    <source>
        <dbReference type="ARBA" id="ARBA00055538"/>
    </source>
</evidence>
<reference evidence="9 10" key="1">
    <citation type="submission" date="2019-05" db="EMBL/GenBank/DDBJ databases">
        <title>Complete genome sequence of Izhakiella calystegiae KSNA2, an endophyte isolated from beach morning glory (Calystegia soldanella).</title>
        <authorList>
            <person name="Jiang L."/>
            <person name="Jeong J.C."/>
            <person name="Kim C.Y."/>
            <person name="Kim D.H."/>
            <person name="Kim S.W."/>
            <person name="Lee j."/>
        </authorList>
    </citation>
    <scope>NUCLEOTIDE SEQUENCE [LARGE SCALE GENOMIC DNA]</scope>
    <source>
        <strain evidence="9 10">KSNA2</strain>
    </source>
</reference>
<evidence type="ECO:0000313" key="10">
    <source>
        <dbReference type="Proteomes" id="UP000302163"/>
    </source>
</evidence>
<evidence type="ECO:0000256" key="2">
    <source>
        <dbReference type="ARBA" id="ARBA00010742"/>
    </source>
</evidence>
<name>A0A4P8YM86_9ENTR</name>
<dbReference type="GO" id="GO:0016020">
    <property type="term" value="C:membrane"/>
    <property type="evidence" value="ECO:0007669"/>
    <property type="project" value="InterPro"/>
</dbReference>
<evidence type="ECO:0000256" key="3">
    <source>
        <dbReference type="ARBA" id="ARBA00022448"/>
    </source>
</evidence>
<feature type="chain" id="PRO_5020358826" description="Putative aliphatic sulfonates-binding protein" evidence="7">
    <location>
        <begin position="32"/>
        <end position="324"/>
    </location>
</feature>
<keyword evidence="10" id="KW-1185">Reference proteome</keyword>
<dbReference type="SMART" id="SM00062">
    <property type="entry name" value="PBPb"/>
    <property type="match status" value="1"/>
</dbReference>
<sequence length="324" mass="35857">MLPETIREVDPVRLFRGLLLAAALIAPAVQAAQQTIRIGYQKSSTLLMLAKQQGTLEQALASHNIRVKWHEFSSGLPLLEALNLNNIDISADVADTVPVFIQAAGGELIWFAREAPSPRAQAIVVAANSPLRRIQDLKGRKIAVTKAAGSHYLLIAALKQAGLSFSDITPAWLTPADGRAALESGSVDAWVTWEPFVTSARIQQHVRILTDGEGLADYQRYYLASRAWGKDNPQVLAIVWQTLRQEADWIKQNPHQAAKLLAPLWGNLAPDIVEQANARRSYQVEPVTRESLKEQQSIADAFFDARLLPRRIDTRAVEIWYPAP</sequence>
<comment type="function">
    <text evidence="5">Part of a binding-protein-dependent transport system for aliphatic sulfonates. Putative binding protein.</text>
</comment>
<keyword evidence="3" id="KW-0813">Transport</keyword>
<organism evidence="9 10">
    <name type="scientific">Jejubacter calystegiae</name>
    <dbReference type="NCBI Taxonomy" id="2579935"/>
    <lineage>
        <taxon>Bacteria</taxon>
        <taxon>Pseudomonadati</taxon>
        <taxon>Pseudomonadota</taxon>
        <taxon>Gammaproteobacteria</taxon>
        <taxon>Enterobacterales</taxon>
        <taxon>Enterobacteriaceae</taxon>
        <taxon>Jejubacter</taxon>
    </lineage>
</organism>
<dbReference type="GO" id="GO:0042597">
    <property type="term" value="C:periplasmic space"/>
    <property type="evidence" value="ECO:0007669"/>
    <property type="project" value="UniProtKB-SubCell"/>
</dbReference>
<dbReference type="KEGG" id="izh:FEM41_17500"/>